<dbReference type="Pfam" id="PF05049">
    <property type="entry name" value="IIGP"/>
    <property type="match status" value="1"/>
</dbReference>
<proteinExistence type="inferred from homology"/>
<evidence type="ECO:0000256" key="1">
    <source>
        <dbReference type="ARBA" id="ARBA00005429"/>
    </source>
</evidence>
<dbReference type="EMBL" id="WNYA01001899">
    <property type="protein sequence ID" value="KAG8544892.1"/>
    <property type="molecule type" value="Genomic_DNA"/>
</dbReference>
<dbReference type="FunFam" id="3.40.50.300:FF:000541">
    <property type="entry name" value="Immunity related GTPase M"/>
    <property type="match status" value="1"/>
</dbReference>
<dbReference type="PANTHER" id="PTHR32341">
    <property type="entry name" value="INTERFERON-INDUCIBLE GTPASE"/>
    <property type="match status" value="1"/>
</dbReference>
<dbReference type="InterPro" id="IPR051515">
    <property type="entry name" value="IRG"/>
</dbReference>
<keyword evidence="3" id="KW-0378">Hydrolase</keyword>
<protein>
    <recommendedName>
        <fullName evidence="5">IRG-type G domain-containing protein</fullName>
    </recommendedName>
</protein>
<dbReference type="GO" id="GO:0016787">
    <property type="term" value="F:hydrolase activity"/>
    <property type="evidence" value="ECO:0007669"/>
    <property type="project" value="UniProtKB-KW"/>
</dbReference>
<comment type="caution">
    <text evidence="6">The sequence shown here is derived from an EMBL/GenBank/DDBJ whole genome shotgun (WGS) entry which is preliminary data.</text>
</comment>
<keyword evidence="7" id="KW-1185">Reference proteome</keyword>
<dbReference type="AlphaFoldDB" id="A0AAV6ZBZ9"/>
<dbReference type="PROSITE" id="PS51716">
    <property type="entry name" value="G_IRG"/>
    <property type="match status" value="1"/>
</dbReference>
<evidence type="ECO:0000313" key="7">
    <source>
        <dbReference type="Proteomes" id="UP000824782"/>
    </source>
</evidence>
<comment type="similarity">
    <text evidence="1">Belongs to the TRAFAC class dynamin-like GTPase superfamily. IRG family.</text>
</comment>
<organism evidence="6 7">
    <name type="scientific">Engystomops pustulosus</name>
    <name type="common">Tungara frog</name>
    <name type="synonym">Physalaemus pustulosus</name>
    <dbReference type="NCBI Taxonomy" id="76066"/>
    <lineage>
        <taxon>Eukaryota</taxon>
        <taxon>Metazoa</taxon>
        <taxon>Chordata</taxon>
        <taxon>Craniata</taxon>
        <taxon>Vertebrata</taxon>
        <taxon>Euteleostomi</taxon>
        <taxon>Amphibia</taxon>
        <taxon>Batrachia</taxon>
        <taxon>Anura</taxon>
        <taxon>Neobatrachia</taxon>
        <taxon>Hyloidea</taxon>
        <taxon>Leptodactylidae</taxon>
        <taxon>Leiuperinae</taxon>
        <taxon>Engystomops</taxon>
    </lineage>
</organism>
<keyword evidence="2" id="KW-0547">Nucleotide-binding</keyword>
<dbReference type="Proteomes" id="UP000824782">
    <property type="component" value="Unassembled WGS sequence"/>
</dbReference>
<dbReference type="GO" id="GO:0005525">
    <property type="term" value="F:GTP binding"/>
    <property type="evidence" value="ECO:0007669"/>
    <property type="project" value="UniProtKB-KW"/>
</dbReference>
<sequence length="398" mass="44168">MDSAFEIITEEEVQELKSALEDGNLCEATERLSKSLKEIENAPLNIAITGESGTGKSTFVNAIRGMDDEEEGSAKTGVVETTMEPTPYIHPNYPNVTVWDLPGIGTPSFAANDYLKSVEFSRYDFFIILSSERFKLNDIDLAKAIQAMDKKFYFVRSKVDSDLQASEKRRKKTHNEENVLNEIRENCVTNLIKGGITEPKVFLLSCLELDKFDFQEMQDTLAKELPEHKRHIFLISLPNISLPILEKKRQALKKEIWKLATLSCAVATVPLPGLSVACDIGILVKAMNNYRKAFGLDEQSLEKLADKFGKDVSDLRSVIKSPLVIQEINKELVATLLSRGATGTLMVVEYAASNIPLLGSLAAGGISFGTTYWMLCNFLSEIAEDAVRVLTKALESNV</sequence>
<evidence type="ECO:0000256" key="4">
    <source>
        <dbReference type="ARBA" id="ARBA00023134"/>
    </source>
</evidence>
<name>A0AAV6ZBZ9_ENGPU</name>
<evidence type="ECO:0000256" key="2">
    <source>
        <dbReference type="ARBA" id="ARBA00022741"/>
    </source>
</evidence>
<dbReference type="Gene3D" id="3.40.50.300">
    <property type="entry name" value="P-loop containing nucleotide triphosphate hydrolases"/>
    <property type="match status" value="1"/>
</dbReference>
<evidence type="ECO:0000259" key="5">
    <source>
        <dbReference type="PROSITE" id="PS51716"/>
    </source>
</evidence>
<feature type="domain" description="IRG-type G" evidence="5">
    <location>
        <begin position="42"/>
        <end position="224"/>
    </location>
</feature>
<accession>A0AAV6ZBZ9</accession>
<dbReference type="InterPro" id="IPR027417">
    <property type="entry name" value="P-loop_NTPase"/>
</dbReference>
<reference evidence="6" key="1">
    <citation type="thesis" date="2020" institute="ProQuest LLC" country="789 East Eisenhower Parkway, Ann Arbor, MI, USA">
        <title>Comparative Genomics and Chromosome Evolution.</title>
        <authorList>
            <person name="Mudd A.B."/>
        </authorList>
    </citation>
    <scope>NUCLEOTIDE SEQUENCE</scope>
    <source>
        <strain evidence="6">237g6f4</strain>
        <tissue evidence="6">Blood</tissue>
    </source>
</reference>
<dbReference type="PANTHER" id="PTHR32341:SF10">
    <property type="entry name" value="INTERFERON-INDUCIBLE GTPASE 5"/>
    <property type="match status" value="1"/>
</dbReference>
<evidence type="ECO:0000256" key="3">
    <source>
        <dbReference type="ARBA" id="ARBA00022801"/>
    </source>
</evidence>
<evidence type="ECO:0000313" key="6">
    <source>
        <dbReference type="EMBL" id="KAG8544892.1"/>
    </source>
</evidence>
<keyword evidence="4" id="KW-0342">GTP-binding</keyword>
<dbReference type="InterPro" id="IPR030385">
    <property type="entry name" value="G_IRG_dom"/>
</dbReference>
<gene>
    <name evidence="6" type="ORF">GDO81_021639</name>
</gene>
<dbReference type="CDD" id="cd04104">
    <property type="entry name" value="p47_IIGP_like"/>
    <property type="match status" value="1"/>
</dbReference>
<dbReference type="InterPro" id="IPR007743">
    <property type="entry name" value="Immunity-related_GTPase-like"/>
</dbReference>
<dbReference type="GO" id="GO:0016020">
    <property type="term" value="C:membrane"/>
    <property type="evidence" value="ECO:0007669"/>
    <property type="project" value="InterPro"/>
</dbReference>
<dbReference type="SUPFAM" id="SSF52540">
    <property type="entry name" value="P-loop containing nucleoside triphosphate hydrolases"/>
    <property type="match status" value="1"/>
</dbReference>